<dbReference type="CDD" id="cd03046">
    <property type="entry name" value="GST_N_GTT1_like"/>
    <property type="match status" value="1"/>
</dbReference>
<dbReference type="Pfam" id="PF00043">
    <property type="entry name" value="GST_C"/>
    <property type="match status" value="1"/>
</dbReference>
<dbReference type="InterPro" id="IPR040079">
    <property type="entry name" value="Glutathione_S-Trfase"/>
</dbReference>
<dbReference type="PANTHER" id="PTHR44051:SF8">
    <property type="entry name" value="GLUTATHIONE S-TRANSFERASE GSTA"/>
    <property type="match status" value="1"/>
</dbReference>
<dbReference type="SUPFAM" id="SSF52833">
    <property type="entry name" value="Thioredoxin-like"/>
    <property type="match status" value="1"/>
</dbReference>
<dbReference type="SFLD" id="SFLDS00019">
    <property type="entry name" value="Glutathione_Transferase_(cytos"/>
    <property type="match status" value="1"/>
</dbReference>
<dbReference type="RefSeq" id="WP_122110634.1">
    <property type="nucleotide sequence ID" value="NZ_QOKZ01000001.1"/>
</dbReference>
<dbReference type="Gene3D" id="3.40.30.10">
    <property type="entry name" value="Glutaredoxin"/>
    <property type="match status" value="1"/>
</dbReference>
<feature type="domain" description="GST C-terminal" evidence="3">
    <location>
        <begin position="89"/>
        <end position="211"/>
    </location>
</feature>
<dbReference type="Proteomes" id="UP000273516">
    <property type="component" value="Unassembled WGS sequence"/>
</dbReference>
<dbReference type="EMBL" id="QOKZ01000001">
    <property type="protein sequence ID" value="RMC37548.1"/>
    <property type="molecule type" value="Genomic_DNA"/>
</dbReference>
<dbReference type="PROSITE" id="PS50405">
    <property type="entry name" value="GST_CTER"/>
    <property type="match status" value="1"/>
</dbReference>
<protein>
    <submittedName>
        <fullName evidence="4">Glutathione S-transferase family protein</fullName>
    </submittedName>
</protein>
<dbReference type="GO" id="GO:0016740">
    <property type="term" value="F:transferase activity"/>
    <property type="evidence" value="ECO:0007669"/>
    <property type="project" value="UniProtKB-KW"/>
</dbReference>
<comment type="caution">
    <text evidence="4">The sequence shown here is derived from an EMBL/GenBank/DDBJ whole genome shotgun (WGS) entry which is preliminary data.</text>
</comment>
<dbReference type="Pfam" id="PF02798">
    <property type="entry name" value="GST_N"/>
    <property type="match status" value="1"/>
</dbReference>
<dbReference type="AlphaFoldDB" id="A0A3M0MIR8"/>
<dbReference type="SFLD" id="SFLDG00358">
    <property type="entry name" value="Main_(cytGST)"/>
    <property type="match status" value="1"/>
</dbReference>
<evidence type="ECO:0000313" key="4">
    <source>
        <dbReference type="EMBL" id="RMC37548.1"/>
    </source>
</evidence>
<feature type="domain" description="GST N-terminal" evidence="2">
    <location>
        <begin position="25"/>
        <end position="88"/>
    </location>
</feature>
<reference evidence="4 5" key="1">
    <citation type="submission" date="2018-07" db="EMBL/GenBank/DDBJ databases">
        <authorList>
            <person name="Zhang Y."/>
            <person name="Wang L."/>
            <person name="Ma S."/>
        </authorList>
    </citation>
    <scope>NUCLEOTIDE SEQUENCE [LARGE SCALE GENOMIC DNA]</scope>
    <source>
        <strain evidence="4 5">4-2</strain>
    </source>
</reference>
<dbReference type="InterPro" id="IPR036249">
    <property type="entry name" value="Thioredoxin-like_sf"/>
</dbReference>
<dbReference type="FunFam" id="3.40.30.10:FF:000331">
    <property type="entry name" value="Glutathione S-transferase"/>
    <property type="match status" value="1"/>
</dbReference>
<dbReference type="InterPro" id="IPR004045">
    <property type="entry name" value="Glutathione_S-Trfase_N"/>
</dbReference>
<dbReference type="InterPro" id="IPR010987">
    <property type="entry name" value="Glutathione-S-Trfase_C-like"/>
</dbReference>
<evidence type="ECO:0000259" key="3">
    <source>
        <dbReference type="PROSITE" id="PS50405"/>
    </source>
</evidence>
<dbReference type="InterPro" id="IPR004046">
    <property type="entry name" value="GST_C"/>
</dbReference>
<evidence type="ECO:0000313" key="5">
    <source>
        <dbReference type="Proteomes" id="UP000273516"/>
    </source>
</evidence>
<dbReference type="InterPro" id="IPR036282">
    <property type="entry name" value="Glutathione-S-Trfase_C_sf"/>
</dbReference>
<evidence type="ECO:0000256" key="1">
    <source>
        <dbReference type="RuleBase" id="RU003494"/>
    </source>
</evidence>
<keyword evidence="4" id="KW-0808">Transferase</keyword>
<evidence type="ECO:0000259" key="2">
    <source>
        <dbReference type="PROSITE" id="PS50404"/>
    </source>
</evidence>
<dbReference type="PANTHER" id="PTHR44051">
    <property type="entry name" value="GLUTATHIONE S-TRANSFERASE-RELATED"/>
    <property type="match status" value="1"/>
</dbReference>
<keyword evidence="5" id="KW-1185">Reference proteome</keyword>
<comment type="similarity">
    <text evidence="1">Belongs to the GST superfamily.</text>
</comment>
<accession>A0A3M0MIR8</accession>
<dbReference type="PROSITE" id="PS50404">
    <property type="entry name" value="GST_NTER"/>
    <property type="match status" value="1"/>
</dbReference>
<dbReference type="CDD" id="cd03207">
    <property type="entry name" value="GST_C_8"/>
    <property type="match status" value="1"/>
</dbReference>
<sequence>MPTKVTVTTFDWVPEFAHGYVRDIRIRWALEEIGRPYEVDTVPVQDRIPEHFARQPFGQVPMLRDGDLSLFESGAILLHLAEGTPLMPDGKEGALARQWLIAALNSVEPYAMQWSTASFFDKDEAAAARFEKSLRGRLSMLQDALADRDWLAGSEFTVADLFMADVLRAPAANGLLDDLPKLAAYLERATARPAFGRAMADHMAHWHAADAKKAAASA</sequence>
<dbReference type="Gene3D" id="1.20.1050.10">
    <property type="match status" value="1"/>
</dbReference>
<proteinExistence type="inferred from homology"/>
<gene>
    <name evidence="4" type="ORF">C9E81_01995</name>
</gene>
<name>A0A3M0MIR8_9RHOB</name>
<dbReference type="OrthoDB" id="9811242at2"/>
<organism evidence="4 5">
    <name type="scientific">Paracoccus alkanivorans</name>
    <dbReference type="NCBI Taxonomy" id="2116655"/>
    <lineage>
        <taxon>Bacteria</taxon>
        <taxon>Pseudomonadati</taxon>
        <taxon>Pseudomonadota</taxon>
        <taxon>Alphaproteobacteria</taxon>
        <taxon>Rhodobacterales</taxon>
        <taxon>Paracoccaceae</taxon>
        <taxon>Paracoccus</taxon>
    </lineage>
</organism>
<dbReference type="SUPFAM" id="SSF47616">
    <property type="entry name" value="GST C-terminal domain-like"/>
    <property type="match status" value="1"/>
</dbReference>